<gene>
    <name evidence="6 8" type="primary">frr</name>
    <name evidence="8" type="ordered locus">SGRA_1740</name>
</gene>
<name>H6KZ85_SAPGL</name>
<comment type="subcellular location">
    <subcellularLocation>
        <location evidence="1 6">Cytoplasm</location>
    </subcellularLocation>
</comment>
<evidence type="ECO:0000313" key="9">
    <source>
        <dbReference type="Proteomes" id="UP000007519"/>
    </source>
</evidence>
<dbReference type="Gene3D" id="1.10.132.20">
    <property type="entry name" value="Ribosome-recycling factor"/>
    <property type="match status" value="1"/>
</dbReference>
<evidence type="ECO:0000256" key="4">
    <source>
        <dbReference type="ARBA" id="ARBA00022917"/>
    </source>
</evidence>
<protein>
    <recommendedName>
        <fullName evidence="6">Ribosome-recycling factor</fullName>
        <shortName evidence="6">RRF</shortName>
    </recommendedName>
    <alternativeName>
        <fullName evidence="6">Ribosome-releasing factor</fullName>
    </alternativeName>
</protein>
<evidence type="ECO:0000256" key="6">
    <source>
        <dbReference type="HAMAP-Rule" id="MF_00040"/>
    </source>
</evidence>
<dbReference type="Gene3D" id="3.30.1360.40">
    <property type="match status" value="1"/>
</dbReference>
<dbReference type="CDD" id="cd00520">
    <property type="entry name" value="RRF"/>
    <property type="match status" value="1"/>
</dbReference>
<dbReference type="NCBIfam" id="TIGR00496">
    <property type="entry name" value="frr"/>
    <property type="match status" value="1"/>
</dbReference>
<dbReference type="PANTHER" id="PTHR20982:SF3">
    <property type="entry name" value="MITOCHONDRIAL RIBOSOME RECYCLING FACTOR PSEUDO 1"/>
    <property type="match status" value="1"/>
</dbReference>
<dbReference type="GO" id="GO:0043023">
    <property type="term" value="F:ribosomal large subunit binding"/>
    <property type="evidence" value="ECO:0007669"/>
    <property type="project" value="TreeGrafter"/>
</dbReference>
<proteinExistence type="inferred from homology"/>
<dbReference type="EMBL" id="CP002831">
    <property type="protein sequence ID" value="AFC24475.1"/>
    <property type="molecule type" value="Genomic_DNA"/>
</dbReference>
<evidence type="ECO:0000313" key="8">
    <source>
        <dbReference type="EMBL" id="AFC24475.1"/>
    </source>
</evidence>
<dbReference type="GO" id="GO:0005737">
    <property type="term" value="C:cytoplasm"/>
    <property type="evidence" value="ECO:0007669"/>
    <property type="project" value="UniProtKB-SubCell"/>
</dbReference>
<keyword evidence="9" id="KW-1185">Reference proteome</keyword>
<dbReference type="FunFam" id="3.30.1360.40:FF:000001">
    <property type="entry name" value="Ribosome-recycling factor"/>
    <property type="match status" value="1"/>
</dbReference>
<evidence type="ECO:0000256" key="2">
    <source>
        <dbReference type="ARBA" id="ARBA00005912"/>
    </source>
</evidence>
<evidence type="ECO:0000256" key="1">
    <source>
        <dbReference type="ARBA" id="ARBA00004496"/>
    </source>
</evidence>
<dbReference type="eggNOG" id="COG0233">
    <property type="taxonomic scope" value="Bacteria"/>
</dbReference>
<dbReference type="InterPro" id="IPR036191">
    <property type="entry name" value="RRF_sf"/>
</dbReference>
<dbReference type="RefSeq" id="WP_015692108.1">
    <property type="nucleotide sequence ID" value="NC_016940.1"/>
</dbReference>
<dbReference type="HOGENOM" id="CLU_073981_2_0_10"/>
<accession>H6KZ85</accession>
<dbReference type="FunFam" id="1.10.132.20:FF:000001">
    <property type="entry name" value="Ribosome-recycling factor"/>
    <property type="match status" value="1"/>
</dbReference>
<reference evidence="8 9" key="1">
    <citation type="journal article" date="2012" name="Stand. Genomic Sci.">
        <title>Complete genome sequencing and analysis of Saprospira grandis str. Lewin, a predatory marine bacterium.</title>
        <authorList>
            <person name="Saw J.H."/>
            <person name="Yuryev A."/>
            <person name="Kanbe M."/>
            <person name="Hou S."/>
            <person name="Young A.G."/>
            <person name="Aizawa S."/>
            <person name="Alam M."/>
        </authorList>
    </citation>
    <scope>NUCLEOTIDE SEQUENCE [LARGE SCALE GENOMIC DNA]</scope>
    <source>
        <strain evidence="8 9">Lewin</strain>
    </source>
</reference>
<evidence type="ECO:0000256" key="3">
    <source>
        <dbReference type="ARBA" id="ARBA00022490"/>
    </source>
</evidence>
<dbReference type="Pfam" id="PF01765">
    <property type="entry name" value="RRF"/>
    <property type="match status" value="1"/>
</dbReference>
<dbReference type="SUPFAM" id="SSF55194">
    <property type="entry name" value="Ribosome recycling factor, RRF"/>
    <property type="match status" value="1"/>
</dbReference>
<dbReference type="InterPro" id="IPR023584">
    <property type="entry name" value="Ribosome_recyc_fac_dom"/>
</dbReference>
<keyword evidence="4 6" id="KW-0648">Protein biosynthesis</keyword>
<evidence type="ECO:0000259" key="7">
    <source>
        <dbReference type="Pfam" id="PF01765"/>
    </source>
</evidence>
<dbReference type="OrthoDB" id="9804006at2"/>
<dbReference type="PANTHER" id="PTHR20982">
    <property type="entry name" value="RIBOSOME RECYCLING FACTOR"/>
    <property type="match status" value="1"/>
</dbReference>
<comment type="similarity">
    <text evidence="2 6">Belongs to the RRF family.</text>
</comment>
<dbReference type="KEGG" id="sgn:SGRA_1740"/>
<dbReference type="Proteomes" id="UP000007519">
    <property type="component" value="Chromosome"/>
</dbReference>
<comment type="function">
    <text evidence="5 6">Responsible for the release of ribosomes from messenger RNA at the termination of protein biosynthesis. May increase the efficiency of translation by recycling ribosomes from one round of translation to another.</text>
</comment>
<dbReference type="GO" id="GO:0006415">
    <property type="term" value="P:translational termination"/>
    <property type="evidence" value="ECO:0007669"/>
    <property type="project" value="UniProtKB-UniRule"/>
</dbReference>
<dbReference type="AlphaFoldDB" id="H6KZ85"/>
<dbReference type="InterPro" id="IPR002661">
    <property type="entry name" value="Ribosome_recyc_fac"/>
</dbReference>
<dbReference type="HAMAP" id="MF_00040">
    <property type="entry name" value="RRF"/>
    <property type="match status" value="1"/>
</dbReference>
<feature type="domain" description="Ribosome recycling factor" evidence="7">
    <location>
        <begin position="23"/>
        <end position="185"/>
    </location>
</feature>
<sequence>MQEDIDLALEAAEEGMQNSIVHFQRELLKIRSGKATPQMVADVKVEYYGMPTPLNQVAGIKTTDARTLVIQPFEKKMVSVVEQALYAANLGITPQSDGEVVRMVVPPLTEERRKQLVKQASGFAEDAKVSIRNSRRDAIQEVKAAVKEGYPEDAGKRSEQTVQELTDKYSKQVDSIFAKKEEELMTV</sequence>
<organism evidence="8 9">
    <name type="scientific">Saprospira grandis (strain Lewin)</name>
    <dbReference type="NCBI Taxonomy" id="984262"/>
    <lineage>
        <taxon>Bacteria</taxon>
        <taxon>Pseudomonadati</taxon>
        <taxon>Bacteroidota</taxon>
        <taxon>Saprospiria</taxon>
        <taxon>Saprospirales</taxon>
        <taxon>Saprospiraceae</taxon>
        <taxon>Saprospira</taxon>
    </lineage>
</organism>
<dbReference type="STRING" id="984262.SGRA_1740"/>
<keyword evidence="3 6" id="KW-0963">Cytoplasm</keyword>
<evidence type="ECO:0000256" key="5">
    <source>
        <dbReference type="ARBA" id="ARBA00025050"/>
    </source>
</evidence>